<evidence type="ECO:0008006" key="4">
    <source>
        <dbReference type="Google" id="ProtNLM"/>
    </source>
</evidence>
<accession>A0ABU1AUH9</accession>
<evidence type="ECO:0000313" key="2">
    <source>
        <dbReference type="EMBL" id="MDQ8207821.1"/>
    </source>
</evidence>
<keyword evidence="1" id="KW-0812">Transmembrane</keyword>
<dbReference type="Proteomes" id="UP001225316">
    <property type="component" value="Unassembled WGS sequence"/>
</dbReference>
<evidence type="ECO:0000256" key="1">
    <source>
        <dbReference type="SAM" id="Phobius"/>
    </source>
</evidence>
<protein>
    <recommendedName>
        <fullName evidence="4">PAS fold-4 domain-containing protein</fullName>
    </recommendedName>
</protein>
<feature type="transmembrane region" description="Helical" evidence="1">
    <location>
        <begin position="12"/>
        <end position="36"/>
    </location>
</feature>
<dbReference type="RefSeq" id="WP_308950120.1">
    <property type="nucleotide sequence ID" value="NZ_JARXHW010000019.1"/>
</dbReference>
<keyword evidence="1" id="KW-1133">Transmembrane helix</keyword>
<comment type="caution">
    <text evidence="2">The sequence shown here is derived from an EMBL/GenBank/DDBJ whole genome shotgun (WGS) entry which is preliminary data.</text>
</comment>
<organism evidence="2 3">
    <name type="scientific">Thalassobacterium maritimum</name>
    <dbReference type="NCBI Taxonomy" id="3041265"/>
    <lineage>
        <taxon>Bacteria</taxon>
        <taxon>Pseudomonadati</taxon>
        <taxon>Verrucomicrobiota</taxon>
        <taxon>Opitutia</taxon>
        <taxon>Puniceicoccales</taxon>
        <taxon>Coraliomargaritaceae</taxon>
        <taxon>Thalassobacterium</taxon>
    </lineage>
</organism>
<evidence type="ECO:0000313" key="3">
    <source>
        <dbReference type="Proteomes" id="UP001225316"/>
    </source>
</evidence>
<sequence length="276" mass="30415">MNSTDHQGMSFSALLLALTTGVFSCIAIATVLIVLGVTDIEAYVFAGLGGVTVSCFVWIERSLTSQLREKERLLTLAKASSLEAQNQLYSRSLACFVRFDAGSLIIDRASPGFVKMLRMPTDSVLRGQRLEEVLGVNPLKLESVVDSIKQGDASVKQPKIEMKSADGFSTHALLSGQYFEKEHVVEAAFFVPPVKNAERVADLEAAQKDLDRFRKGMFRRETRILELKEEVNLLCREAGEAPRYKTDNSSDDSKLELPVELVESLPFAAVRKGSGH</sequence>
<dbReference type="EMBL" id="JARXHW010000019">
    <property type="protein sequence ID" value="MDQ8207821.1"/>
    <property type="molecule type" value="Genomic_DNA"/>
</dbReference>
<gene>
    <name evidence="2" type="ORF">QEH52_09885</name>
</gene>
<proteinExistence type="predicted"/>
<name>A0ABU1AUH9_9BACT</name>
<keyword evidence="3" id="KW-1185">Reference proteome</keyword>
<keyword evidence="1" id="KW-0472">Membrane</keyword>
<reference evidence="2 3" key="1">
    <citation type="submission" date="2023-04" db="EMBL/GenBank/DDBJ databases">
        <title>A novel bacteria isolated from coastal sediment.</title>
        <authorList>
            <person name="Liu X.-J."/>
            <person name="Du Z.-J."/>
        </authorList>
    </citation>
    <scope>NUCLEOTIDE SEQUENCE [LARGE SCALE GENOMIC DNA]</scope>
    <source>
        <strain evidence="2 3">SDUM461003</strain>
    </source>
</reference>
<feature type="transmembrane region" description="Helical" evidence="1">
    <location>
        <begin position="42"/>
        <end position="59"/>
    </location>
</feature>